<evidence type="ECO:0000313" key="1">
    <source>
        <dbReference type="EMBL" id="RZC35765.1"/>
    </source>
</evidence>
<gene>
    <name evidence="1" type="ORF">BDFB_011302</name>
</gene>
<comment type="caution">
    <text evidence="1">The sequence shown here is derived from an EMBL/GenBank/DDBJ whole genome shotgun (WGS) entry which is preliminary data.</text>
</comment>
<dbReference type="Proteomes" id="UP000292052">
    <property type="component" value="Unassembled WGS sequence"/>
</dbReference>
<organism evidence="1 2">
    <name type="scientific">Asbolus verrucosus</name>
    <name type="common">Desert ironclad beetle</name>
    <dbReference type="NCBI Taxonomy" id="1661398"/>
    <lineage>
        <taxon>Eukaryota</taxon>
        <taxon>Metazoa</taxon>
        <taxon>Ecdysozoa</taxon>
        <taxon>Arthropoda</taxon>
        <taxon>Hexapoda</taxon>
        <taxon>Insecta</taxon>
        <taxon>Pterygota</taxon>
        <taxon>Neoptera</taxon>
        <taxon>Endopterygota</taxon>
        <taxon>Coleoptera</taxon>
        <taxon>Polyphaga</taxon>
        <taxon>Cucujiformia</taxon>
        <taxon>Tenebrionidae</taxon>
        <taxon>Pimeliinae</taxon>
        <taxon>Asbolus</taxon>
    </lineage>
</organism>
<protein>
    <submittedName>
        <fullName evidence="1">Uncharacterized protein</fullName>
    </submittedName>
</protein>
<keyword evidence="2" id="KW-1185">Reference proteome</keyword>
<proteinExistence type="predicted"/>
<accession>A0A482VSD0</accession>
<evidence type="ECO:0000313" key="2">
    <source>
        <dbReference type="Proteomes" id="UP000292052"/>
    </source>
</evidence>
<reference evidence="1 2" key="1">
    <citation type="submission" date="2017-03" db="EMBL/GenBank/DDBJ databases">
        <title>Genome of the blue death feigning beetle - Asbolus verrucosus.</title>
        <authorList>
            <person name="Rider S.D."/>
        </authorList>
    </citation>
    <scope>NUCLEOTIDE SEQUENCE [LARGE SCALE GENOMIC DNA]</scope>
    <source>
        <strain evidence="1">Butters</strain>
        <tissue evidence="1">Head and leg muscle</tissue>
    </source>
</reference>
<dbReference type="AlphaFoldDB" id="A0A482VSD0"/>
<name>A0A482VSD0_ASBVE</name>
<sequence>MQHLDQKMFLIVDFSFNTEIESAPFKW</sequence>
<dbReference type="EMBL" id="QDEB01068005">
    <property type="protein sequence ID" value="RZC35765.1"/>
    <property type="molecule type" value="Genomic_DNA"/>
</dbReference>